<gene>
    <name evidence="3" type="ORF">BD626DRAFT_487743</name>
</gene>
<feature type="compositionally biased region" description="Basic residues" evidence="1">
    <location>
        <begin position="47"/>
        <end position="56"/>
    </location>
</feature>
<dbReference type="EMBL" id="VDMD01000004">
    <property type="protein sequence ID" value="TRM66435.1"/>
    <property type="molecule type" value="Genomic_DNA"/>
</dbReference>
<proteinExistence type="predicted"/>
<name>A0A550CNR9_9AGAR</name>
<dbReference type="GO" id="GO:0031124">
    <property type="term" value="P:mRNA 3'-end processing"/>
    <property type="evidence" value="ECO:0007669"/>
    <property type="project" value="InterPro"/>
</dbReference>
<dbReference type="GO" id="GO:0000993">
    <property type="term" value="F:RNA polymerase II complex binding"/>
    <property type="evidence" value="ECO:0007669"/>
    <property type="project" value="InterPro"/>
</dbReference>
<dbReference type="STRING" id="97359.A0A550CNR9"/>
<dbReference type="PANTHER" id="PTHR15921">
    <property type="entry name" value="PRE-MRNA CLEAVAGE COMPLEX II"/>
    <property type="match status" value="1"/>
</dbReference>
<dbReference type="GO" id="GO:0005849">
    <property type="term" value="C:mRNA cleavage factor complex"/>
    <property type="evidence" value="ECO:0007669"/>
    <property type="project" value="TreeGrafter"/>
</dbReference>
<reference evidence="3 4" key="1">
    <citation type="journal article" date="2019" name="New Phytol.">
        <title>Comparative genomics reveals unique wood-decay strategies and fruiting body development in the Schizophyllaceae.</title>
        <authorList>
            <person name="Almasi E."/>
            <person name="Sahu N."/>
            <person name="Krizsan K."/>
            <person name="Balint B."/>
            <person name="Kovacs G.M."/>
            <person name="Kiss B."/>
            <person name="Cseklye J."/>
            <person name="Drula E."/>
            <person name="Henrissat B."/>
            <person name="Nagy I."/>
            <person name="Chovatia M."/>
            <person name="Adam C."/>
            <person name="LaButti K."/>
            <person name="Lipzen A."/>
            <person name="Riley R."/>
            <person name="Grigoriev I.V."/>
            <person name="Nagy L.G."/>
        </authorList>
    </citation>
    <scope>NUCLEOTIDE SEQUENCE [LARGE SCALE GENOMIC DNA]</scope>
    <source>
        <strain evidence="3 4">NL-1724</strain>
    </source>
</reference>
<dbReference type="AlphaFoldDB" id="A0A550CNR9"/>
<dbReference type="InterPro" id="IPR054127">
    <property type="entry name" value="Pcf11_C"/>
</dbReference>
<evidence type="ECO:0000256" key="1">
    <source>
        <dbReference type="SAM" id="MobiDB-lite"/>
    </source>
</evidence>
<dbReference type="GO" id="GO:0005737">
    <property type="term" value="C:cytoplasm"/>
    <property type="evidence" value="ECO:0007669"/>
    <property type="project" value="TreeGrafter"/>
</dbReference>
<feature type="region of interest" description="Disordered" evidence="1">
    <location>
        <begin position="14"/>
        <end position="61"/>
    </location>
</feature>
<dbReference type="InterPro" id="IPR045154">
    <property type="entry name" value="PCF11-like"/>
</dbReference>
<accession>A0A550CNR9</accession>
<dbReference type="Pfam" id="PF21936">
    <property type="entry name" value="Pcf11_C"/>
    <property type="match status" value="1"/>
</dbReference>
<feature type="domain" description="Pcf11 C-terminal" evidence="2">
    <location>
        <begin position="343"/>
        <end position="395"/>
    </location>
</feature>
<organism evidence="3 4">
    <name type="scientific">Schizophyllum amplum</name>
    <dbReference type="NCBI Taxonomy" id="97359"/>
    <lineage>
        <taxon>Eukaryota</taxon>
        <taxon>Fungi</taxon>
        <taxon>Dikarya</taxon>
        <taxon>Basidiomycota</taxon>
        <taxon>Agaricomycotina</taxon>
        <taxon>Agaricomycetes</taxon>
        <taxon>Agaricomycetidae</taxon>
        <taxon>Agaricales</taxon>
        <taxon>Schizophyllaceae</taxon>
        <taxon>Schizophyllum</taxon>
    </lineage>
</organism>
<dbReference type="PANTHER" id="PTHR15921:SF3">
    <property type="entry name" value="PRE-MRNA CLEAVAGE COMPLEX 2 PROTEIN PCF11"/>
    <property type="match status" value="1"/>
</dbReference>
<dbReference type="GO" id="GO:0003729">
    <property type="term" value="F:mRNA binding"/>
    <property type="evidence" value="ECO:0007669"/>
    <property type="project" value="InterPro"/>
</dbReference>
<sequence length="437" mass="49016">MASFMYGQPHVSAPFQYATQRGPQGPGPVQNRPRPSTSTNGYGGIRKQQKHQKQQKFKSGGRANGLTAWQVLSELEHAIQQKQIYGQYNPFDVKAQNDHYVLCQLRAVVQAGVSASDLQAIHHQLRTLLSTSTAPQPPAWQRPPIAPAVPMAPPSSYPSVVSHPVPAPQSSSLENALLGLVRSGVIGTASQQGNPSSVKPELTGEAMDVDHTGKELSDQGKYTRKLMRQKVLLRDLQRTSVSPRDVLGQLFYDNLPVKCRQCAQRFQDSTEGKQAYQTHLDVHFRQNRQFQSSEGRGFSRSLFVDREDWVTSVDPKGKQRALHHEYETKLAEQRRIEELQKLHVIIPVGDETKPLTCPVCYDAFKTEFLEDEEEWVWTNAMKDGETLYHATCHAELHAKRRSGAAPLSRSHTPDVASRKRKAEDNVHDVRPSKRVSL</sequence>
<dbReference type="GO" id="GO:0006369">
    <property type="term" value="P:termination of RNA polymerase II transcription"/>
    <property type="evidence" value="ECO:0007669"/>
    <property type="project" value="InterPro"/>
</dbReference>
<feature type="region of interest" description="Disordered" evidence="1">
    <location>
        <begin position="399"/>
        <end position="437"/>
    </location>
</feature>
<dbReference type="Proteomes" id="UP000320762">
    <property type="component" value="Unassembled WGS sequence"/>
</dbReference>
<feature type="compositionally biased region" description="Basic and acidic residues" evidence="1">
    <location>
        <begin position="421"/>
        <end position="431"/>
    </location>
</feature>
<protein>
    <recommendedName>
        <fullName evidence="2">Pcf11 C-terminal domain-containing protein</fullName>
    </recommendedName>
</protein>
<dbReference type="OrthoDB" id="2129491at2759"/>
<evidence type="ECO:0000313" key="3">
    <source>
        <dbReference type="EMBL" id="TRM66435.1"/>
    </source>
</evidence>
<evidence type="ECO:0000259" key="2">
    <source>
        <dbReference type="Pfam" id="PF21936"/>
    </source>
</evidence>
<comment type="caution">
    <text evidence="3">The sequence shown here is derived from an EMBL/GenBank/DDBJ whole genome shotgun (WGS) entry which is preliminary data.</text>
</comment>
<keyword evidence="4" id="KW-1185">Reference proteome</keyword>
<evidence type="ECO:0000313" key="4">
    <source>
        <dbReference type="Proteomes" id="UP000320762"/>
    </source>
</evidence>